<dbReference type="STRING" id="74557.A0A1V9ZVN7"/>
<dbReference type="GO" id="GO:0005524">
    <property type="term" value="F:ATP binding"/>
    <property type="evidence" value="ECO:0007669"/>
    <property type="project" value="UniProtKB-KW"/>
</dbReference>
<feature type="repeat" description="PPR" evidence="8">
    <location>
        <begin position="940"/>
        <end position="974"/>
    </location>
</feature>
<feature type="repeat" description="PPR" evidence="8">
    <location>
        <begin position="1363"/>
        <end position="1397"/>
    </location>
</feature>
<keyword evidence="12" id="KW-1185">Reference proteome</keyword>
<gene>
    <name evidence="11" type="ORF">THRCLA_05498</name>
</gene>
<feature type="repeat" description="PPR" evidence="8">
    <location>
        <begin position="1010"/>
        <end position="1044"/>
    </location>
</feature>
<dbReference type="OrthoDB" id="47432at2759"/>
<evidence type="ECO:0000256" key="2">
    <source>
        <dbReference type="ARBA" id="ARBA00005378"/>
    </source>
</evidence>
<dbReference type="InterPro" id="IPR011990">
    <property type="entry name" value="TPR-like_helical_dom_sf"/>
</dbReference>
<dbReference type="CDD" id="cd11715">
    <property type="entry name" value="THUMP_AdoMetMT"/>
    <property type="match status" value="1"/>
</dbReference>
<dbReference type="EMBL" id="JNBS01001246">
    <property type="protein sequence ID" value="OQS02102.1"/>
    <property type="molecule type" value="Genomic_DNA"/>
</dbReference>
<feature type="repeat" description="PPR" evidence="8">
    <location>
        <begin position="905"/>
        <end position="939"/>
    </location>
</feature>
<dbReference type="GO" id="GO:0003677">
    <property type="term" value="F:DNA binding"/>
    <property type="evidence" value="ECO:0007669"/>
    <property type="project" value="InterPro"/>
</dbReference>
<dbReference type="NCBIfam" id="TIGR00756">
    <property type="entry name" value="PPR"/>
    <property type="match status" value="4"/>
</dbReference>
<dbReference type="SUPFAM" id="SSF143437">
    <property type="entry name" value="THUMP domain-like"/>
    <property type="match status" value="1"/>
</dbReference>
<feature type="domain" description="AAA+ ATPase" evidence="10">
    <location>
        <begin position="39"/>
        <end position="205"/>
    </location>
</feature>
<dbReference type="InterPro" id="IPR002885">
    <property type="entry name" value="PPR_rpt"/>
</dbReference>
<dbReference type="Gene3D" id="1.10.8.60">
    <property type="match status" value="1"/>
</dbReference>
<dbReference type="FunFam" id="3.40.50.150:FF:000073">
    <property type="entry name" value="THUMP domain containing 3"/>
    <property type="match status" value="1"/>
</dbReference>
<sequence length="1463" mass="164534">MSTAFEVPWVEKYRPSTLSEVVGNSETVSRLRVIAREGNMPNIIISGPPGIGKTTSILCLARDLLGDALMKTAVLELNASDDRGIDTVRNKIKMFAMQKVTLPPNRHKIVILDEADSMTTAAQQALRRTMEVFSSTTRFALACNNSTKIIEPIQSRCAILRYTRLKDEMLLGRLIQVCEAEGVGFNDDGMAALIFTAEGDMRNALNNCQATHSGFGFISDANVFKVCDQPHPTTVKSIVEACVSGNIAVAEKEMTALWRTGYSALDIIGTVFRVAKSLEMDEKLKLDYVKCIGQAHMCIADGLTTIIQLHGLVARLCAAAYLLLVIRGLEYLAVKEIHAKLDVISLSVITPQANTKYPHRDYERGEAAVGKLVLETTSSTAQVKALCSIQAFLAFLTEANDINVEDASGMDQISQIVASADWKAALELWAAHMASSVPTSDPSFRFRASCVRDGKHAYNSEKIAGEVGGTIFEQFGWKVSLTEFHMEVVCFVLHNHLVCGLSLADPRKIFFKSRLANEERHPSMKSIQYISTLRPSTAYMLLQLANIEAGDIVLDAMCGVGTIPASATYLPSPLFAIGGDVDTDAVTMAGINVTNRFAGVCRWDSQRLPLRDQSVDKIVIDMPFGVRCGSHQKNGKLYPRCMAELNRVLRVNGRIVLLVMSKKLIKSCLCCKSTAALSIVQELHVNIGGLGVGVFVLEKKPELGLRIARCMQTADFHASAALFKRRDGASGHIVKTPRVFKKELTKQQKKKAAISKGHIDHVTRMRQLKQQASFLANKEEAFVAFEQDEELTREYDLAFDELIDSGRYREYDFSDVMDITLRDVDPEEIANDFYSMPHEQQTIDGLAEVMRAYAVHGRADATEALLSQLEYQQSGQNKLVPDQEASTSSSLVLNRGSLSPSLVPSERCYVYHICALAQNREAAKAVRVLGRMKEHGMRPTQHSYNSVMQACTRARRPDWSYNIFEKMQANGIRPGLITFTILMNSSIAVNDLDRAFETFHMMRTYVAKPSLITFNSIIHGYAKAGRVERAINLLEDMLELRMTPCTITYNNMILACANSPYYAHKAWEFYNEMQDQYDHIPDVITYSNMLAACARHGDLRGAEKLVWDMNRRKVPSTPAISIQLINVYARAQIKQVVSKARSNIAPPEAVDPIVQERTEFDDNGNVIDLDRPFRQDVYSDDNMGYDEDDWEGEEDLDWDESGEVGTSGRVRGLTPAEQEELERYLRPHQAKAKEEDEEEKALVTMDYDEVMREMDPLKYNPVNLVNFSQFQEENITKGIELYNIALEQHGPSEKLLNATLSVFTNALRIQRALEFVENEFLKHGVKPDIYTYKHLMRMFVNAKRTEQAESLVNEIADKGIQPDADFYGILVDYYARNKRLRSALERLEEMDRHGLKLPDKHASILHRLVQKYRVYTELLPEDPNAIHSMSHHGLTMMRKERARQIKENRQRNCKFYIPRRAIE</sequence>
<comment type="subcellular location">
    <subcellularLocation>
        <location evidence="1">Nucleus</location>
    </subcellularLocation>
</comment>
<dbReference type="Pfam" id="PF01535">
    <property type="entry name" value="PPR"/>
    <property type="match status" value="1"/>
</dbReference>
<dbReference type="InterPro" id="IPR047854">
    <property type="entry name" value="RFC_lid"/>
</dbReference>
<dbReference type="FunFam" id="1.20.272.10:FF:000015">
    <property type="entry name" value="Replication factor C subunit 4"/>
    <property type="match status" value="1"/>
</dbReference>
<dbReference type="GO" id="GO:0003689">
    <property type="term" value="F:DNA clamp loader activity"/>
    <property type="evidence" value="ECO:0007669"/>
    <property type="project" value="TreeGrafter"/>
</dbReference>
<feature type="region of interest" description="Disordered" evidence="9">
    <location>
        <begin position="1190"/>
        <end position="1218"/>
    </location>
</feature>
<protein>
    <submittedName>
        <fullName evidence="11">Replication factor C subunit 2</fullName>
    </submittedName>
</protein>
<dbReference type="PANTHER" id="PTHR11669:SF5">
    <property type="entry name" value="REPLICATION FACTOR C SUBUNIT 2"/>
    <property type="match status" value="1"/>
</dbReference>
<dbReference type="GO" id="GO:0005663">
    <property type="term" value="C:DNA replication factor C complex"/>
    <property type="evidence" value="ECO:0007669"/>
    <property type="project" value="TreeGrafter"/>
</dbReference>
<dbReference type="InterPro" id="IPR013748">
    <property type="entry name" value="Rep_factorC_C"/>
</dbReference>
<dbReference type="GO" id="GO:0043527">
    <property type="term" value="C:tRNA methyltransferase complex"/>
    <property type="evidence" value="ECO:0007669"/>
    <property type="project" value="UniProtKB-ARBA"/>
</dbReference>
<evidence type="ECO:0000313" key="11">
    <source>
        <dbReference type="EMBL" id="OQS02102.1"/>
    </source>
</evidence>
<dbReference type="FunFam" id="3.40.50.300:FF:000107">
    <property type="entry name" value="Replication factor C subunit 4"/>
    <property type="match status" value="1"/>
</dbReference>
<dbReference type="Pfam" id="PF01170">
    <property type="entry name" value="UPF0020"/>
    <property type="match status" value="1"/>
</dbReference>
<dbReference type="GO" id="GO:0005634">
    <property type="term" value="C:nucleus"/>
    <property type="evidence" value="ECO:0007669"/>
    <property type="project" value="UniProtKB-SubCell"/>
</dbReference>
<name>A0A1V9ZVN7_9STRA</name>
<dbReference type="Pfam" id="PF08542">
    <property type="entry name" value="Rep_fac_C"/>
    <property type="match status" value="1"/>
</dbReference>
<accession>A0A1V9ZVN7</accession>
<dbReference type="Gene3D" id="3.30.2130.30">
    <property type="match status" value="1"/>
</dbReference>
<dbReference type="Pfam" id="PF17177">
    <property type="entry name" value="PPR_long"/>
    <property type="match status" value="1"/>
</dbReference>
<dbReference type="GO" id="GO:0006271">
    <property type="term" value="P:DNA strand elongation involved in DNA replication"/>
    <property type="evidence" value="ECO:0007669"/>
    <property type="project" value="UniProtKB-ARBA"/>
</dbReference>
<dbReference type="SUPFAM" id="SSF52540">
    <property type="entry name" value="P-loop containing nucleoside triphosphate hydrolases"/>
    <property type="match status" value="1"/>
</dbReference>
<keyword evidence="7" id="KW-0539">Nucleus</keyword>
<dbReference type="Gene3D" id="3.40.50.300">
    <property type="entry name" value="P-loop containing nucleotide triphosphate hydrolases"/>
    <property type="match status" value="1"/>
</dbReference>
<feature type="repeat" description="PPR" evidence="8">
    <location>
        <begin position="1328"/>
        <end position="1362"/>
    </location>
</feature>
<dbReference type="CDD" id="cd18140">
    <property type="entry name" value="HLD_clamp_RFC"/>
    <property type="match status" value="1"/>
</dbReference>
<dbReference type="GO" id="GO:0031391">
    <property type="term" value="C:Elg1 RFC-like complex"/>
    <property type="evidence" value="ECO:0007669"/>
    <property type="project" value="UniProtKB-ARBA"/>
</dbReference>
<dbReference type="Gene3D" id="1.25.40.10">
    <property type="entry name" value="Tetratricopeptide repeat domain"/>
    <property type="match status" value="3"/>
</dbReference>
<comment type="similarity">
    <text evidence="2">Belongs to the activator 1 small subunits family.</text>
</comment>
<dbReference type="GO" id="GO:0006281">
    <property type="term" value="P:DNA repair"/>
    <property type="evidence" value="ECO:0007669"/>
    <property type="project" value="TreeGrafter"/>
</dbReference>
<evidence type="ECO:0000256" key="8">
    <source>
        <dbReference type="PROSITE-ProRule" id="PRU00708"/>
    </source>
</evidence>
<dbReference type="Pfam" id="PF00004">
    <property type="entry name" value="AAA"/>
    <property type="match status" value="1"/>
</dbReference>
<dbReference type="PROSITE" id="PS51375">
    <property type="entry name" value="PPR"/>
    <property type="match status" value="6"/>
</dbReference>
<keyword evidence="6" id="KW-0067">ATP-binding</keyword>
<dbReference type="FunFam" id="1.10.8.60:FF:000012">
    <property type="entry name" value="Replication factor C subunit 4"/>
    <property type="match status" value="1"/>
</dbReference>
<keyword evidence="4" id="KW-0677">Repeat</keyword>
<dbReference type="InterPro" id="IPR003959">
    <property type="entry name" value="ATPase_AAA_core"/>
</dbReference>
<dbReference type="InterPro" id="IPR027417">
    <property type="entry name" value="P-loop_NTPase"/>
</dbReference>
<evidence type="ECO:0000256" key="9">
    <source>
        <dbReference type="SAM" id="MobiDB-lite"/>
    </source>
</evidence>
<dbReference type="InterPro" id="IPR008921">
    <property type="entry name" value="DNA_pol3_clamp-load_cplx_C"/>
</dbReference>
<dbReference type="InterPro" id="IPR029063">
    <property type="entry name" value="SAM-dependent_MTases_sf"/>
</dbReference>
<dbReference type="Proteomes" id="UP000243217">
    <property type="component" value="Unassembled WGS sequence"/>
</dbReference>
<evidence type="ECO:0000256" key="5">
    <source>
        <dbReference type="ARBA" id="ARBA00022741"/>
    </source>
</evidence>
<dbReference type="SMART" id="SM00382">
    <property type="entry name" value="AAA"/>
    <property type="match status" value="1"/>
</dbReference>
<evidence type="ECO:0000259" key="10">
    <source>
        <dbReference type="SMART" id="SM00382"/>
    </source>
</evidence>
<dbReference type="InterPro" id="IPR000241">
    <property type="entry name" value="RlmKL-like_Mtase"/>
</dbReference>
<evidence type="ECO:0000256" key="7">
    <source>
        <dbReference type="ARBA" id="ARBA00023242"/>
    </source>
</evidence>
<dbReference type="InterPro" id="IPR050238">
    <property type="entry name" value="DNA_Rep/Repair_Clamp_Loader"/>
</dbReference>
<dbReference type="GO" id="GO:0016887">
    <property type="term" value="F:ATP hydrolysis activity"/>
    <property type="evidence" value="ECO:0007669"/>
    <property type="project" value="InterPro"/>
</dbReference>
<dbReference type="NCBIfam" id="NF001679">
    <property type="entry name" value="PRK00440.1"/>
    <property type="match status" value="1"/>
</dbReference>
<evidence type="ECO:0000256" key="3">
    <source>
        <dbReference type="ARBA" id="ARBA00022705"/>
    </source>
</evidence>
<dbReference type="Gene3D" id="3.40.50.150">
    <property type="entry name" value="Vaccinia Virus protein VP39"/>
    <property type="match status" value="1"/>
</dbReference>
<comment type="caution">
    <text evidence="11">The sequence shown here is derived from an EMBL/GenBank/DDBJ whole genome shotgun (WGS) entry which is preliminary data.</text>
</comment>
<keyword evidence="5" id="KW-0547">Nucleotide-binding</keyword>
<evidence type="ECO:0000313" key="12">
    <source>
        <dbReference type="Proteomes" id="UP000243217"/>
    </source>
</evidence>
<dbReference type="CDD" id="cd00009">
    <property type="entry name" value="AAA"/>
    <property type="match status" value="1"/>
</dbReference>
<feature type="compositionally biased region" description="Acidic residues" evidence="9">
    <location>
        <begin position="1190"/>
        <end position="1202"/>
    </location>
</feature>
<dbReference type="Gene3D" id="1.20.272.10">
    <property type="match status" value="1"/>
</dbReference>
<organism evidence="11 12">
    <name type="scientific">Thraustotheca clavata</name>
    <dbReference type="NCBI Taxonomy" id="74557"/>
    <lineage>
        <taxon>Eukaryota</taxon>
        <taxon>Sar</taxon>
        <taxon>Stramenopiles</taxon>
        <taxon>Oomycota</taxon>
        <taxon>Saprolegniomycetes</taxon>
        <taxon>Saprolegniales</taxon>
        <taxon>Achlyaceae</taxon>
        <taxon>Thraustotheca</taxon>
    </lineage>
</organism>
<dbReference type="Pfam" id="PF13812">
    <property type="entry name" value="PPR_3"/>
    <property type="match status" value="1"/>
</dbReference>
<keyword evidence="3" id="KW-0235">DNA replication</keyword>
<feature type="repeat" description="PPR" evidence="8">
    <location>
        <begin position="1082"/>
        <end position="1116"/>
    </location>
</feature>
<reference evidence="11 12" key="1">
    <citation type="journal article" date="2014" name="Genome Biol. Evol.">
        <title>The secreted proteins of Achlya hypogyna and Thraustotheca clavata identify the ancestral oomycete secretome and reveal gene acquisitions by horizontal gene transfer.</title>
        <authorList>
            <person name="Misner I."/>
            <person name="Blouin N."/>
            <person name="Leonard G."/>
            <person name="Richards T.A."/>
            <person name="Lane C.E."/>
        </authorList>
    </citation>
    <scope>NUCLEOTIDE SEQUENCE [LARGE SCALE GENOMIC DNA]</scope>
    <source>
        <strain evidence="11 12">ATCC 34112</strain>
    </source>
</reference>
<dbReference type="PANTHER" id="PTHR11669">
    <property type="entry name" value="REPLICATION FACTOR C / DNA POLYMERASE III GAMMA-TAU SUBUNIT"/>
    <property type="match status" value="1"/>
</dbReference>
<dbReference type="InterPro" id="IPR033443">
    <property type="entry name" value="PROP1-like_PPR_dom"/>
</dbReference>
<evidence type="ECO:0000256" key="1">
    <source>
        <dbReference type="ARBA" id="ARBA00004123"/>
    </source>
</evidence>
<dbReference type="SUPFAM" id="SSF48019">
    <property type="entry name" value="post-AAA+ oligomerization domain-like"/>
    <property type="match status" value="1"/>
</dbReference>
<proteinExistence type="inferred from homology"/>
<evidence type="ECO:0000256" key="6">
    <source>
        <dbReference type="ARBA" id="ARBA00022840"/>
    </source>
</evidence>
<evidence type="ECO:0000256" key="4">
    <source>
        <dbReference type="ARBA" id="ARBA00022737"/>
    </source>
</evidence>
<dbReference type="InterPro" id="IPR003593">
    <property type="entry name" value="AAA+_ATPase"/>
</dbReference>
<dbReference type="SUPFAM" id="SSF53335">
    <property type="entry name" value="S-adenosyl-L-methionine-dependent methyltransferases"/>
    <property type="match status" value="1"/>
</dbReference>